<organism evidence="2 3">
    <name type="scientific">Actinomadura logoneensis</name>
    <dbReference type="NCBI Taxonomy" id="2293572"/>
    <lineage>
        <taxon>Bacteria</taxon>
        <taxon>Bacillati</taxon>
        <taxon>Actinomycetota</taxon>
        <taxon>Actinomycetes</taxon>
        <taxon>Streptosporangiales</taxon>
        <taxon>Thermomonosporaceae</taxon>
        <taxon>Actinomadura</taxon>
    </lineage>
</organism>
<evidence type="ECO:0000256" key="1">
    <source>
        <dbReference type="SAM" id="MobiDB-lite"/>
    </source>
</evidence>
<dbReference type="EMBL" id="QURH01000093">
    <property type="protein sequence ID" value="RFU42835.1"/>
    <property type="molecule type" value="Genomic_DNA"/>
</dbReference>
<feature type="region of interest" description="Disordered" evidence="1">
    <location>
        <begin position="24"/>
        <end position="43"/>
    </location>
</feature>
<sequence>MRAARPLQRGRLGCSVRGARRGVPAWNTRPGAPVARGSRVASTAGPSTMARTCYYNVHSPHRYVDVWKRLARSGPVPFRATDPVRTGNRDLPSGHAARAVRSVAPR</sequence>
<reference evidence="2 3" key="1">
    <citation type="submission" date="2018-08" db="EMBL/GenBank/DDBJ databases">
        <title>Actinomadura jelena sp. nov., a novel Actinomycete isolated from soil in Chad.</title>
        <authorList>
            <person name="Shi L."/>
        </authorList>
    </citation>
    <scope>NUCLEOTIDE SEQUENCE [LARGE SCALE GENOMIC DNA]</scope>
    <source>
        <strain evidence="2 3">NEAU-G17</strain>
    </source>
</reference>
<gene>
    <name evidence="2" type="ORF">DZF91_04430</name>
</gene>
<protein>
    <submittedName>
        <fullName evidence="2">Uncharacterized protein</fullName>
    </submittedName>
</protein>
<accession>A0A372JS16</accession>
<keyword evidence="3" id="KW-1185">Reference proteome</keyword>
<dbReference type="Proteomes" id="UP000261811">
    <property type="component" value="Unassembled WGS sequence"/>
</dbReference>
<evidence type="ECO:0000313" key="3">
    <source>
        <dbReference type="Proteomes" id="UP000261811"/>
    </source>
</evidence>
<dbReference type="AlphaFoldDB" id="A0A372JS16"/>
<evidence type="ECO:0000313" key="2">
    <source>
        <dbReference type="EMBL" id="RFU42835.1"/>
    </source>
</evidence>
<comment type="caution">
    <text evidence="2">The sequence shown here is derived from an EMBL/GenBank/DDBJ whole genome shotgun (WGS) entry which is preliminary data.</text>
</comment>
<feature type="region of interest" description="Disordered" evidence="1">
    <location>
        <begin position="75"/>
        <end position="106"/>
    </location>
</feature>
<name>A0A372JS16_9ACTN</name>
<proteinExistence type="predicted"/>